<keyword evidence="7" id="KW-0521">NADP</keyword>
<comment type="similarity">
    <text evidence="12">Belongs to the dus family.</text>
</comment>
<feature type="binding site" evidence="14">
    <location>
        <begin position="245"/>
        <end position="246"/>
    </location>
    <ligand>
        <name>FMN</name>
        <dbReference type="ChEBI" id="CHEBI:58210"/>
    </ligand>
</feature>
<evidence type="ECO:0000256" key="12">
    <source>
        <dbReference type="PIRNR" id="PIRNR006621"/>
    </source>
</evidence>
<keyword evidence="5 12" id="KW-0288">FMN</keyword>
<dbReference type="InterPro" id="IPR001269">
    <property type="entry name" value="DUS_fam"/>
</dbReference>
<evidence type="ECO:0000256" key="11">
    <source>
        <dbReference type="ARBA" id="ARBA00048802"/>
    </source>
</evidence>
<dbReference type="PANTHER" id="PTHR11082">
    <property type="entry name" value="TRNA-DIHYDROURIDINE SYNTHASE"/>
    <property type="match status" value="1"/>
</dbReference>
<comment type="cofactor">
    <cofactor evidence="1 12 14">
        <name>FMN</name>
        <dbReference type="ChEBI" id="CHEBI:58210"/>
    </cofactor>
</comment>
<keyword evidence="3" id="KW-0820">tRNA-binding</keyword>
<dbReference type="InterPro" id="IPR013785">
    <property type="entry name" value="Aldolase_TIM"/>
</dbReference>
<name>A0A0G0XX36_9BACT</name>
<evidence type="ECO:0000256" key="4">
    <source>
        <dbReference type="ARBA" id="ARBA00022630"/>
    </source>
</evidence>
<comment type="function">
    <text evidence="2 12">Catalyzes the synthesis of 5,6-dihydrouridine (D), a modified base found in the D-loop of most tRNAs, via the reduction of the C5-C6 double bond in target uridines.</text>
</comment>
<feature type="binding site" evidence="14">
    <location>
        <position position="157"/>
    </location>
    <ligand>
        <name>FMN</name>
        <dbReference type="ChEBI" id="CHEBI:58210"/>
    </ligand>
</feature>
<protein>
    <recommendedName>
        <fullName evidence="12">tRNA-dihydrouridine synthase</fullName>
        <ecNumber evidence="12">1.3.1.-</ecNumber>
    </recommendedName>
</protein>
<evidence type="ECO:0000256" key="14">
    <source>
        <dbReference type="PIRSR" id="PIRSR006621-2"/>
    </source>
</evidence>
<keyword evidence="4 12" id="KW-0285">Flavoprotein</keyword>
<keyword evidence="9 12" id="KW-0560">Oxidoreductase</keyword>
<dbReference type="AlphaFoldDB" id="A0A0G0XX36"/>
<dbReference type="PIRSF" id="PIRSF006621">
    <property type="entry name" value="Dus"/>
    <property type="match status" value="1"/>
</dbReference>
<comment type="caution">
    <text evidence="16">The sequence shown here is derived from an EMBL/GenBank/DDBJ whole genome shotgun (WGS) entry which is preliminary data.</text>
</comment>
<dbReference type="GO" id="GO:0050660">
    <property type="term" value="F:flavin adenine dinucleotide binding"/>
    <property type="evidence" value="ECO:0007669"/>
    <property type="project" value="InterPro"/>
</dbReference>
<keyword evidence="6 12" id="KW-0819">tRNA processing</keyword>
<dbReference type="PROSITE" id="PS01136">
    <property type="entry name" value="UPF0034"/>
    <property type="match status" value="1"/>
</dbReference>
<evidence type="ECO:0000256" key="9">
    <source>
        <dbReference type="ARBA" id="ARBA00023002"/>
    </source>
</evidence>
<feature type="binding site" evidence="14">
    <location>
        <position position="185"/>
    </location>
    <ligand>
        <name>FMN</name>
        <dbReference type="ChEBI" id="CHEBI:58210"/>
    </ligand>
</feature>
<evidence type="ECO:0000256" key="1">
    <source>
        <dbReference type="ARBA" id="ARBA00001917"/>
    </source>
</evidence>
<dbReference type="InterPro" id="IPR018517">
    <property type="entry name" value="tRNA_hU_synthase_CS"/>
</dbReference>
<dbReference type="InterPro" id="IPR035587">
    <property type="entry name" value="DUS-like_FMN-bd"/>
</dbReference>
<evidence type="ECO:0000313" key="17">
    <source>
        <dbReference type="Proteomes" id="UP000033903"/>
    </source>
</evidence>
<sequence>MVKDFWNKLKKPIIILAPMADVTDTVFRQIVAGYGRSEGLTVNKPDVFFTEFVSCDGLCSEGKTKLLKILKFNKKIERPIVAQFFGSKPENFYKCAKLAQKLGFDGIDINMGCPDKKVEKQGAGAALIKTPELAQKIIAETKRGAGSAGRRIPVSVKTRLGFNKSEIETWIPALLKAKPDAIILHGRTRKEMSKVPANWDLIGRAAEIVKKSGQQTLIIGNGDVGSLTDAKRKAERYGLDGVMVGRGIFANPWFFNPSVNPADVKPKDKIVLLIKHLKLFDKTYGATKNFAIMKKFIKMYVSGWNGAKSLRNKLMTTKSAKETLNLLVDR</sequence>
<evidence type="ECO:0000256" key="3">
    <source>
        <dbReference type="ARBA" id="ARBA00022555"/>
    </source>
</evidence>
<dbReference type="Proteomes" id="UP000033903">
    <property type="component" value="Unassembled WGS sequence"/>
</dbReference>
<dbReference type="EMBL" id="LCBA01000002">
    <property type="protein sequence ID" value="KKS01641.1"/>
    <property type="molecule type" value="Genomic_DNA"/>
</dbReference>
<accession>A0A0G0XX36</accession>
<comment type="catalytic activity">
    <reaction evidence="11">
        <text>a 5,6-dihydrouridine in tRNA + NAD(+) = a uridine in tRNA + NADH + H(+)</text>
        <dbReference type="Rhea" id="RHEA:54452"/>
        <dbReference type="Rhea" id="RHEA-COMP:13339"/>
        <dbReference type="Rhea" id="RHEA-COMP:13887"/>
        <dbReference type="ChEBI" id="CHEBI:15378"/>
        <dbReference type="ChEBI" id="CHEBI:57540"/>
        <dbReference type="ChEBI" id="CHEBI:57945"/>
        <dbReference type="ChEBI" id="CHEBI:65315"/>
        <dbReference type="ChEBI" id="CHEBI:74443"/>
    </reaction>
</comment>
<proteinExistence type="inferred from homology"/>
<dbReference type="Pfam" id="PF01207">
    <property type="entry name" value="Dus"/>
    <property type="match status" value="1"/>
</dbReference>
<evidence type="ECO:0000256" key="10">
    <source>
        <dbReference type="ARBA" id="ARBA00048205"/>
    </source>
</evidence>
<evidence type="ECO:0000256" key="8">
    <source>
        <dbReference type="ARBA" id="ARBA00022884"/>
    </source>
</evidence>
<gene>
    <name evidence="16" type="ORF">UU54_C0002G0014</name>
</gene>
<organism evidence="16 17">
    <name type="scientific">Candidatus Yanofskybacteria bacterium GW2011_GWA2_41_22</name>
    <dbReference type="NCBI Taxonomy" id="1619023"/>
    <lineage>
        <taxon>Bacteria</taxon>
        <taxon>Candidatus Yanofskyibacteriota</taxon>
    </lineage>
</organism>
<comment type="catalytic activity">
    <reaction evidence="10">
        <text>a 5,6-dihydrouridine in tRNA + NADP(+) = a uridine in tRNA + NADPH + H(+)</text>
        <dbReference type="Rhea" id="RHEA:23624"/>
        <dbReference type="Rhea" id="RHEA-COMP:13339"/>
        <dbReference type="Rhea" id="RHEA-COMP:13887"/>
        <dbReference type="ChEBI" id="CHEBI:15378"/>
        <dbReference type="ChEBI" id="CHEBI:57783"/>
        <dbReference type="ChEBI" id="CHEBI:58349"/>
        <dbReference type="ChEBI" id="CHEBI:65315"/>
        <dbReference type="ChEBI" id="CHEBI:74443"/>
    </reaction>
</comment>
<keyword evidence="8" id="KW-0694">RNA-binding</keyword>
<dbReference type="Gene3D" id="3.20.20.70">
    <property type="entry name" value="Aldolase class I"/>
    <property type="match status" value="1"/>
</dbReference>
<dbReference type="GO" id="GO:0017150">
    <property type="term" value="F:tRNA dihydrouridine synthase activity"/>
    <property type="evidence" value="ECO:0007669"/>
    <property type="project" value="InterPro"/>
</dbReference>
<keyword evidence="14" id="KW-0547">Nucleotide-binding</keyword>
<dbReference type="GO" id="GO:0000049">
    <property type="term" value="F:tRNA binding"/>
    <property type="evidence" value="ECO:0007669"/>
    <property type="project" value="UniProtKB-KW"/>
</dbReference>
<dbReference type="EC" id="1.3.1.-" evidence="12"/>
<dbReference type="Gene3D" id="1.10.1200.80">
    <property type="entry name" value="Putative flavin oxidoreducatase, domain 2"/>
    <property type="match status" value="1"/>
</dbReference>
<feature type="binding site" evidence="14">
    <location>
        <begin position="18"/>
        <end position="20"/>
    </location>
    <ligand>
        <name>FMN</name>
        <dbReference type="ChEBI" id="CHEBI:58210"/>
    </ligand>
</feature>
<dbReference type="SUPFAM" id="SSF51395">
    <property type="entry name" value="FMN-linked oxidoreductases"/>
    <property type="match status" value="1"/>
</dbReference>
<evidence type="ECO:0000256" key="13">
    <source>
        <dbReference type="PIRSR" id="PIRSR006621-1"/>
    </source>
</evidence>
<evidence type="ECO:0000256" key="2">
    <source>
        <dbReference type="ARBA" id="ARBA00002790"/>
    </source>
</evidence>
<evidence type="ECO:0000256" key="5">
    <source>
        <dbReference type="ARBA" id="ARBA00022643"/>
    </source>
</evidence>
<dbReference type="InterPro" id="IPR024036">
    <property type="entry name" value="tRNA-dHydroUridine_Synthase_C"/>
</dbReference>
<evidence type="ECO:0000256" key="7">
    <source>
        <dbReference type="ARBA" id="ARBA00022857"/>
    </source>
</evidence>
<feature type="binding site" evidence="14">
    <location>
        <position position="83"/>
    </location>
    <ligand>
        <name>FMN</name>
        <dbReference type="ChEBI" id="CHEBI:58210"/>
    </ligand>
</feature>
<evidence type="ECO:0000256" key="6">
    <source>
        <dbReference type="ARBA" id="ARBA00022694"/>
    </source>
</evidence>
<reference evidence="16 17" key="1">
    <citation type="journal article" date="2015" name="Nature">
        <title>rRNA introns, odd ribosomes, and small enigmatic genomes across a large radiation of phyla.</title>
        <authorList>
            <person name="Brown C.T."/>
            <person name="Hug L.A."/>
            <person name="Thomas B.C."/>
            <person name="Sharon I."/>
            <person name="Castelle C.J."/>
            <person name="Singh A."/>
            <person name="Wilkins M.J."/>
            <person name="Williams K.H."/>
            <person name="Banfield J.F."/>
        </authorList>
    </citation>
    <scope>NUCLEOTIDE SEQUENCE [LARGE SCALE GENOMIC DNA]</scope>
</reference>
<evidence type="ECO:0000313" key="16">
    <source>
        <dbReference type="EMBL" id="KKS01641.1"/>
    </source>
</evidence>
<dbReference type="CDD" id="cd02801">
    <property type="entry name" value="DUS_like_FMN"/>
    <property type="match status" value="1"/>
</dbReference>
<dbReference type="PATRIC" id="fig|1619023.3.peg.48"/>
<feature type="domain" description="DUS-like FMN-binding" evidence="15">
    <location>
        <begin position="15"/>
        <end position="327"/>
    </location>
</feature>
<feature type="active site" description="Proton donor" evidence="13">
    <location>
        <position position="113"/>
    </location>
</feature>
<evidence type="ECO:0000259" key="15">
    <source>
        <dbReference type="Pfam" id="PF01207"/>
    </source>
</evidence>
<dbReference type="PANTHER" id="PTHR11082:SF25">
    <property type="entry name" value="DUS-LIKE FMN-BINDING DOMAIN-CONTAINING PROTEIN"/>
    <property type="match status" value="1"/>
</dbReference>